<dbReference type="OrthoDB" id="9786494at2"/>
<dbReference type="AlphaFoldDB" id="A0A0B5AY93"/>
<gene>
    <name evidence="1" type="ORF">JMA_43300</name>
</gene>
<reference evidence="1 2" key="1">
    <citation type="submission" date="2014-08" db="EMBL/GenBank/DDBJ databases">
        <title>Complete genome of a marine bacteria Jeotgalibacillus malaysiensis.</title>
        <authorList>
            <person name="Yaakop A.S."/>
            <person name="Chan K.-G."/>
            <person name="Goh K.M."/>
        </authorList>
    </citation>
    <scope>NUCLEOTIDE SEQUENCE [LARGE SCALE GENOMIC DNA]</scope>
    <source>
        <strain evidence="1 2">D5</strain>
        <plasmid evidence="2">Plasmid</plasmid>
    </source>
</reference>
<proteinExistence type="predicted"/>
<geneLocation type="plasmid" evidence="2"/>
<keyword evidence="1" id="KW-0614">Plasmid</keyword>
<sequence>MNEQIQKIYDQLLYFHELAFEKPYEGEEDVVELALIIRNHWKGNHDIPQHWRNRFHRIILELELTDYKLGERFMAGCN</sequence>
<evidence type="ECO:0000313" key="1">
    <source>
        <dbReference type="EMBL" id="AJD93647.1"/>
    </source>
</evidence>
<dbReference type="KEGG" id="jeo:JMA_43300"/>
<dbReference type="EMBL" id="CP009417">
    <property type="protein sequence ID" value="AJD93647.1"/>
    <property type="molecule type" value="Genomic_DNA"/>
</dbReference>
<name>A0A0B5AY93_9BACL</name>
<organism evidence="1 2">
    <name type="scientific">Jeotgalibacillus malaysiensis</name>
    <dbReference type="NCBI Taxonomy" id="1508404"/>
    <lineage>
        <taxon>Bacteria</taxon>
        <taxon>Bacillati</taxon>
        <taxon>Bacillota</taxon>
        <taxon>Bacilli</taxon>
        <taxon>Bacillales</taxon>
        <taxon>Caryophanaceae</taxon>
        <taxon>Jeotgalibacillus</taxon>
    </lineage>
</organism>
<evidence type="ECO:0000313" key="2">
    <source>
        <dbReference type="Proteomes" id="UP000031449"/>
    </source>
</evidence>
<protein>
    <submittedName>
        <fullName evidence="1">Uncharacterized protein</fullName>
    </submittedName>
</protein>
<dbReference type="BioCyc" id="JESP1508404:G14D9-13653-MONOMER"/>
<dbReference type="HOGENOM" id="CLU_2617275_0_0_9"/>
<keyword evidence="2" id="KW-1185">Reference proteome</keyword>
<dbReference type="Proteomes" id="UP000031449">
    <property type="component" value="Plasmid unnamed"/>
</dbReference>
<accession>A0A0B5AY93</accession>